<proteinExistence type="inferred from homology"/>
<evidence type="ECO:0000256" key="3">
    <source>
        <dbReference type="ARBA" id="ARBA00022679"/>
    </source>
</evidence>
<evidence type="ECO:0000256" key="6">
    <source>
        <dbReference type="ARBA" id="ARBA00022777"/>
    </source>
</evidence>
<dbReference type="GO" id="GO:0005829">
    <property type="term" value="C:cytosol"/>
    <property type="evidence" value="ECO:0007669"/>
    <property type="project" value="TreeGrafter"/>
</dbReference>
<dbReference type="FunFam" id="3.40.50.300:FF:000225">
    <property type="entry name" value="Thymidylate kinase"/>
    <property type="match status" value="1"/>
</dbReference>
<keyword evidence="7" id="KW-0067">ATP-binding</keyword>
<dbReference type="PANTHER" id="PTHR10344:SF4">
    <property type="entry name" value="UMP-CMP KINASE 2, MITOCHONDRIAL"/>
    <property type="match status" value="1"/>
</dbReference>
<dbReference type="InterPro" id="IPR018095">
    <property type="entry name" value="Thymidylate_kin_CS"/>
</dbReference>
<keyword evidence="5" id="KW-0547">Nucleotide-binding</keyword>
<evidence type="ECO:0000256" key="8">
    <source>
        <dbReference type="ARBA" id="ARBA00048743"/>
    </source>
</evidence>
<gene>
    <name evidence="10" type="ORF">METZ01_LOCUS10132</name>
</gene>
<evidence type="ECO:0000256" key="1">
    <source>
        <dbReference type="ARBA" id="ARBA00009776"/>
    </source>
</evidence>
<dbReference type="InterPro" id="IPR027417">
    <property type="entry name" value="P-loop_NTPase"/>
</dbReference>
<dbReference type="SUPFAM" id="SSF52540">
    <property type="entry name" value="P-loop containing nucleoside triphosphate hydrolases"/>
    <property type="match status" value="1"/>
</dbReference>
<dbReference type="NCBIfam" id="TIGR00041">
    <property type="entry name" value="DTMP_kinase"/>
    <property type="match status" value="1"/>
</dbReference>
<evidence type="ECO:0000256" key="4">
    <source>
        <dbReference type="ARBA" id="ARBA00022727"/>
    </source>
</evidence>
<accession>A0A381NTU9</accession>
<dbReference type="InterPro" id="IPR018094">
    <property type="entry name" value="Thymidylate_kinase"/>
</dbReference>
<dbReference type="HAMAP" id="MF_00165">
    <property type="entry name" value="Thymidylate_kinase"/>
    <property type="match status" value="1"/>
</dbReference>
<comment type="similarity">
    <text evidence="1">Belongs to the thymidylate kinase family.</text>
</comment>
<evidence type="ECO:0000256" key="5">
    <source>
        <dbReference type="ARBA" id="ARBA00022741"/>
    </source>
</evidence>
<feature type="domain" description="Thymidylate kinase-like" evidence="9">
    <location>
        <begin position="8"/>
        <end position="198"/>
    </location>
</feature>
<dbReference type="Pfam" id="PF02223">
    <property type="entry name" value="Thymidylate_kin"/>
    <property type="match status" value="1"/>
</dbReference>
<name>A0A381NTU9_9ZZZZ</name>
<organism evidence="10">
    <name type="scientific">marine metagenome</name>
    <dbReference type="NCBI Taxonomy" id="408172"/>
    <lineage>
        <taxon>unclassified sequences</taxon>
        <taxon>metagenomes</taxon>
        <taxon>ecological metagenomes</taxon>
    </lineage>
</organism>
<keyword evidence="6" id="KW-0418">Kinase</keyword>
<sequence>MDNFFITFEGGEGSGKSTQATKLYNYLIENNLKAIKTREPGGTPSAEILRDILIKGKPERWKPLSEALLMWAARYEHVKEIILPAIDSGKFVICDRFYDSTYAYQGIAHKIGIEKMQSLKKIVIGDLEPSLTFILDIDPKEGLKRTRLRKDGEDRFENFNIQFHKDLREAYLKLADMFPSRCKIISGSLSVDEISKLIIAKTKERFNIP</sequence>
<dbReference type="EC" id="2.7.4.9" evidence="2"/>
<protein>
    <recommendedName>
        <fullName evidence="2">dTMP kinase</fullName>
        <ecNumber evidence="2">2.7.4.9</ecNumber>
    </recommendedName>
</protein>
<dbReference type="GO" id="GO:0006227">
    <property type="term" value="P:dUDP biosynthetic process"/>
    <property type="evidence" value="ECO:0007669"/>
    <property type="project" value="TreeGrafter"/>
</dbReference>
<evidence type="ECO:0000313" key="10">
    <source>
        <dbReference type="EMBL" id="SUZ57278.1"/>
    </source>
</evidence>
<dbReference type="AlphaFoldDB" id="A0A381NTU9"/>
<evidence type="ECO:0000256" key="7">
    <source>
        <dbReference type="ARBA" id="ARBA00022840"/>
    </source>
</evidence>
<comment type="catalytic activity">
    <reaction evidence="8">
        <text>dTMP + ATP = dTDP + ADP</text>
        <dbReference type="Rhea" id="RHEA:13517"/>
        <dbReference type="ChEBI" id="CHEBI:30616"/>
        <dbReference type="ChEBI" id="CHEBI:58369"/>
        <dbReference type="ChEBI" id="CHEBI:63528"/>
        <dbReference type="ChEBI" id="CHEBI:456216"/>
        <dbReference type="EC" id="2.7.4.9"/>
    </reaction>
</comment>
<dbReference type="PROSITE" id="PS01331">
    <property type="entry name" value="THYMIDYLATE_KINASE"/>
    <property type="match status" value="1"/>
</dbReference>
<keyword evidence="3" id="KW-0808">Transferase</keyword>
<dbReference type="GO" id="GO:0006233">
    <property type="term" value="P:dTDP biosynthetic process"/>
    <property type="evidence" value="ECO:0007669"/>
    <property type="project" value="InterPro"/>
</dbReference>
<evidence type="ECO:0000256" key="2">
    <source>
        <dbReference type="ARBA" id="ARBA00012980"/>
    </source>
</evidence>
<dbReference type="Gene3D" id="3.40.50.300">
    <property type="entry name" value="P-loop containing nucleotide triphosphate hydrolases"/>
    <property type="match status" value="1"/>
</dbReference>
<dbReference type="GO" id="GO:0004798">
    <property type="term" value="F:dTMP kinase activity"/>
    <property type="evidence" value="ECO:0007669"/>
    <property type="project" value="UniProtKB-EC"/>
</dbReference>
<dbReference type="PANTHER" id="PTHR10344">
    <property type="entry name" value="THYMIDYLATE KINASE"/>
    <property type="match status" value="1"/>
</dbReference>
<dbReference type="GO" id="GO:0005524">
    <property type="term" value="F:ATP binding"/>
    <property type="evidence" value="ECO:0007669"/>
    <property type="project" value="UniProtKB-KW"/>
</dbReference>
<dbReference type="GO" id="GO:0006235">
    <property type="term" value="P:dTTP biosynthetic process"/>
    <property type="evidence" value="ECO:0007669"/>
    <property type="project" value="TreeGrafter"/>
</dbReference>
<dbReference type="CDD" id="cd01672">
    <property type="entry name" value="TMPK"/>
    <property type="match status" value="1"/>
</dbReference>
<keyword evidence="4" id="KW-0545">Nucleotide biosynthesis</keyword>
<reference evidence="10" key="1">
    <citation type="submission" date="2018-05" db="EMBL/GenBank/DDBJ databases">
        <authorList>
            <person name="Lanie J.A."/>
            <person name="Ng W.-L."/>
            <person name="Kazmierczak K.M."/>
            <person name="Andrzejewski T.M."/>
            <person name="Davidsen T.M."/>
            <person name="Wayne K.J."/>
            <person name="Tettelin H."/>
            <person name="Glass J.I."/>
            <person name="Rusch D."/>
            <person name="Podicherti R."/>
            <person name="Tsui H.-C.T."/>
            <person name="Winkler M.E."/>
        </authorList>
    </citation>
    <scope>NUCLEOTIDE SEQUENCE</scope>
</reference>
<dbReference type="InterPro" id="IPR039430">
    <property type="entry name" value="Thymidylate_kin-like_dom"/>
</dbReference>
<evidence type="ECO:0000259" key="9">
    <source>
        <dbReference type="Pfam" id="PF02223"/>
    </source>
</evidence>
<dbReference type="EMBL" id="UINC01000553">
    <property type="protein sequence ID" value="SUZ57278.1"/>
    <property type="molecule type" value="Genomic_DNA"/>
</dbReference>